<reference evidence="1" key="2">
    <citation type="submission" date="2017-10" db="EMBL/GenBank/DDBJ databases">
        <title>Ladona fulva Genome sequencing and assembly.</title>
        <authorList>
            <person name="Murali S."/>
            <person name="Richards S."/>
            <person name="Bandaranaike D."/>
            <person name="Bellair M."/>
            <person name="Blankenburg K."/>
            <person name="Chao H."/>
            <person name="Dinh H."/>
            <person name="Doddapaneni H."/>
            <person name="Dugan-Rocha S."/>
            <person name="Elkadiri S."/>
            <person name="Gnanaolivu R."/>
            <person name="Hernandez B."/>
            <person name="Skinner E."/>
            <person name="Javaid M."/>
            <person name="Lee S."/>
            <person name="Li M."/>
            <person name="Ming W."/>
            <person name="Munidasa M."/>
            <person name="Muniz J."/>
            <person name="Nguyen L."/>
            <person name="Hughes D."/>
            <person name="Osuji N."/>
            <person name="Pu L.-L."/>
            <person name="Puazo M."/>
            <person name="Qu C."/>
            <person name="Quiroz J."/>
            <person name="Raj R."/>
            <person name="Weissenberger G."/>
            <person name="Xin Y."/>
            <person name="Zou X."/>
            <person name="Han Y."/>
            <person name="Worley K."/>
            <person name="Muzny D."/>
            <person name="Gibbs R."/>
        </authorList>
    </citation>
    <scope>NUCLEOTIDE SEQUENCE</scope>
    <source>
        <strain evidence="1">Sampled in the wild</strain>
    </source>
</reference>
<dbReference type="AlphaFoldDB" id="A0A8K0JWH6"/>
<gene>
    <name evidence="1" type="ORF">J437_LFUL003729</name>
</gene>
<reference evidence="1" key="1">
    <citation type="submission" date="2013-04" db="EMBL/GenBank/DDBJ databases">
        <authorList>
            <person name="Qu J."/>
            <person name="Murali S.C."/>
            <person name="Bandaranaike D."/>
            <person name="Bellair M."/>
            <person name="Blankenburg K."/>
            <person name="Chao H."/>
            <person name="Dinh H."/>
            <person name="Doddapaneni H."/>
            <person name="Downs B."/>
            <person name="Dugan-Rocha S."/>
            <person name="Elkadiri S."/>
            <person name="Gnanaolivu R.D."/>
            <person name="Hernandez B."/>
            <person name="Javaid M."/>
            <person name="Jayaseelan J.C."/>
            <person name="Lee S."/>
            <person name="Li M."/>
            <person name="Ming W."/>
            <person name="Munidasa M."/>
            <person name="Muniz J."/>
            <person name="Nguyen L."/>
            <person name="Ongeri F."/>
            <person name="Osuji N."/>
            <person name="Pu L.-L."/>
            <person name="Puazo M."/>
            <person name="Qu C."/>
            <person name="Quiroz J."/>
            <person name="Raj R."/>
            <person name="Weissenberger G."/>
            <person name="Xin Y."/>
            <person name="Zou X."/>
            <person name="Han Y."/>
            <person name="Richards S."/>
            <person name="Worley K."/>
            <person name="Muzny D."/>
            <person name="Gibbs R."/>
        </authorList>
    </citation>
    <scope>NUCLEOTIDE SEQUENCE</scope>
    <source>
        <strain evidence="1">Sampled in the wild</strain>
    </source>
</reference>
<comment type="caution">
    <text evidence="1">The sequence shown here is derived from an EMBL/GenBank/DDBJ whole genome shotgun (WGS) entry which is preliminary data.</text>
</comment>
<dbReference type="GO" id="GO:0005634">
    <property type="term" value="C:nucleus"/>
    <property type="evidence" value="ECO:0007669"/>
    <property type="project" value="TreeGrafter"/>
</dbReference>
<dbReference type="PANTHER" id="PTHR13601:SF2">
    <property type="entry name" value="GAMETOGENETIN-BINDING PROTEIN 2"/>
    <property type="match status" value="1"/>
</dbReference>
<organism evidence="1 2">
    <name type="scientific">Ladona fulva</name>
    <name type="common">Scarce chaser dragonfly</name>
    <name type="synonym">Libellula fulva</name>
    <dbReference type="NCBI Taxonomy" id="123851"/>
    <lineage>
        <taxon>Eukaryota</taxon>
        <taxon>Metazoa</taxon>
        <taxon>Ecdysozoa</taxon>
        <taxon>Arthropoda</taxon>
        <taxon>Hexapoda</taxon>
        <taxon>Insecta</taxon>
        <taxon>Pterygota</taxon>
        <taxon>Palaeoptera</taxon>
        <taxon>Odonata</taxon>
        <taxon>Epiprocta</taxon>
        <taxon>Anisoptera</taxon>
        <taxon>Libelluloidea</taxon>
        <taxon>Libellulidae</taxon>
        <taxon>Ladona</taxon>
    </lineage>
</organism>
<sequence length="143" mass="16414">MAKLVDVYRGDKITILCRRQLPLVIDEHLTMVMDLEDPYLESEKPMVRKKEMDNFLRKFNLLTPEEQKAAFQVNRKDLLTILGQTVPCVGCRRSVERLFFELVKSGQGKAALDPVVITTDGMLTLDQEYLQIPQLLCSLLHGH</sequence>
<proteinExistence type="predicted"/>
<dbReference type="EMBL" id="KZ308180">
    <property type="protein sequence ID" value="KAG8223922.1"/>
    <property type="molecule type" value="Genomic_DNA"/>
</dbReference>
<accession>A0A8K0JWH6</accession>
<dbReference type="InterPro" id="IPR026073">
    <property type="entry name" value="GGNBP2"/>
</dbReference>
<protein>
    <recommendedName>
        <fullName evidence="3">Gametogenetin-binding protein 2</fullName>
    </recommendedName>
</protein>
<evidence type="ECO:0000313" key="1">
    <source>
        <dbReference type="EMBL" id="KAG8223922.1"/>
    </source>
</evidence>
<dbReference type="GO" id="GO:0005737">
    <property type="term" value="C:cytoplasm"/>
    <property type="evidence" value="ECO:0007669"/>
    <property type="project" value="TreeGrafter"/>
</dbReference>
<evidence type="ECO:0008006" key="3">
    <source>
        <dbReference type="Google" id="ProtNLM"/>
    </source>
</evidence>
<dbReference type="OrthoDB" id="2422440at2759"/>
<evidence type="ECO:0000313" key="2">
    <source>
        <dbReference type="Proteomes" id="UP000792457"/>
    </source>
</evidence>
<feature type="non-terminal residue" evidence="1">
    <location>
        <position position="1"/>
    </location>
</feature>
<dbReference type="PANTHER" id="PTHR13601">
    <property type="entry name" value="GAMETOGENETIN-BINDING PROTEIN 2"/>
    <property type="match status" value="1"/>
</dbReference>
<dbReference type="Proteomes" id="UP000792457">
    <property type="component" value="Unassembled WGS sequence"/>
</dbReference>
<name>A0A8K0JWH6_LADFU</name>
<keyword evidence="2" id="KW-1185">Reference proteome</keyword>